<accession>A0A916Z7N1</accession>
<keyword evidence="5" id="KW-1185">Reference proteome</keyword>
<dbReference type="InterPro" id="IPR008969">
    <property type="entry name" value="CarboxyPept-like_regulatory"/>
</dbReference>
<organism evidence="4 5">
    <name type="scientific">Emticicia aquatilis</name>
    <dbReference type="NCBI Taxonomy" id="1537369"/>
    <lineage>
        <taxon>Bacteria</taxon>
        <taxon>Pseudomonadati</taxon>
        <taxon>Bacteroidota</taxon>
        <taxon>Cytophagia</taxon>
        <taxon>Cytophagales</taxon>
        <taxon>Leadbetterellaceae</taxon>
        <taxon>Emticicia</taxon>
    </lineage>
</organism>
<sequence>MKKLLLQTFLLIFSFIATFAQTAELTGVVQDAQSNVGISGASVLLINARDSTQRKGILADVDGNFKLTNVKSGNYRLRVSSIGYTNFETRVAVGNSPKNLGILRLTENANQLGEVTVREKQVRVEQKGDTIQYNAGAFKTNPDATVEDLVKKMPGVTIENGVVKAQGEEVKKVTVDGQEFFGDDAALALKNLPAEIVDKVQVFDRLSEQSQFTGFDDGNAVKTINITTRQNKNNGQFGKVYAGVGDDQRYQSGVSVNFFKKDQRLTIIGLSNNINQQNFSNQDILGVLGSSGGGGGMQFGGGGGGGRPQGGGGGGGPRGGGGGGGGFGGGGDASNFMVGQQPGIAKTTSIGLNYSDNLGKKVKLSTSYFFNAANNGNQSITSREYLGTVPQMYNDTSTTQNKNLNHRANIRLEYTIDKNNSIIFTPRISWQNNDALSGLTSQTYLRTQPINTNLTSRNSSNNGFNFSGEVLFRHRFAKNGRTFSINLGNNTSDQTGLTSQYSISRYFTPKDTTQIVNQQTQSQTNSNRTSLGLTYTEPVGKTGQIQLDHNVSYTLSISDREVNAYDEKLLTYTVLKPSLSSVFDNSYLTNRTGVSYRLRGKQGMFTMGATYQNAQLASEQTYPIAQDVKYSFNSILPNAMFNYRFENKANLRIFYRTNTNAPSVNQLQGVINNSNPTQLSTGNPNLKQDYSHSLSLRYGLTNAKTAQNVMMFLNLGYSNNAIVQSTFIADKDYELAKGITLFKGSQLTKPVNLDGLFNARAFISYGIPISKIKSNLNFNAGLNYAQNPNLINDIKSFTNTYGINGGLVLSSNVSEKIDFTVSYSPTYSLVRNSVQTTLNTNYLFQNTSVKVNWLFGKGFLLQSEVLNQAYSGLGSGFNQNFTLWNAGFGYKFLKKQAGELRLNVFDLLKQNNSIARNVSTAYIEDARNQVLTRYFMLTFTYNLRNFRL</sequence>
<reference evidence="4" key="2">
    <citation type="submission" date="2020-09" db="EMBL/GenBank/DDBJ databases">
        <authorList>
            <person name="Sun Q."/>
            <person name="Zhou Y."/>
        </authorList>
    </citation>
    <scope>NUCLEOTIDE SEQUENCE</scope>
    <source>
        <strain evidence="4">CGMCC 1.15958</strain>
    </source>
</reference>
<evidence type="ECO:0000259" key="3">
    <source>
        <dbReference type="Pfam" id="PF14905"/>
    </source>
</evidence>
<dbReference type="EMBL" id="BMKK01000016">
    <property type="protein sequence ID" value="GGD80666.1"/>
    <property type="molecule type" value="Genomic_DNA"/>
</dbReference>
<feature type="domain" description="Outer membrane protein beta-barrel" evidence="3">
    <location>
        <begin position="474"/>
        <end position="941"/>
    </location>
</feature>
<protein>
    <submittedName>
        <fullName evidence="4">Collagen-binding protein</fullName>
    </submittedName>
</protein>
<proteinExistence type="predicted"/>
<dbReference type="Proteomes" id="UP000609064">
    <property type="component" value="Unassembled WGS sequence"/>
</dbReference>
<evidence type="ECO:0000256" key="2">
    <source>
        <dbReference type="SAM" id="SignalP"/>
    </source>
</evidence>
<feature type="region of interest" description="Disordered" evidence="1">
    <location>
        <begin position="296"/>
        <end position="333"/>
    </location>
</feature>
<comment type="caution">
    <text evidence="4">The sequence shown here is derived from an EMBL/GenBank/DDBJ whole genome shotgun (WGS) entry which is preliminary data.</text>
</comment>
<dbReference type="Gene3D" id="2.60.40.1120">
    <property type="entry name" value="Carboxypeptidase-like, regulatory domain"/>
    <property type="match status" value="1"/>
</dbReference>
<dbReference type="SUPFAM" id="SSF56935">
    <property type="entry name" value="Porins"/>
    <property type="match status" value="1"/>
</dbReference>
<reference evidence="4" key="1">
    <citation type="journal article" date="2014" name="Int. J. Syst. Evol. Microbiol.">
        <title>Complete genome sequence of Corynebacterium casei LMG S-19264T (=DSM 44701T), isolated from a smear-ripened cheese.</title>
        <authorList>
            <consortium name="US DOE Joint Genome Institute (JGI-PGF)"/>
            <person name="Walter F."/>
            <person name="Albersmeier A."/>
            <person name="Kalinowski J."/>
            <person name="Ruckert C."/>
        </authorList>
    </citation>
    <scope>NUCLEOTIDE SEQUENCE</scope>
    <source>
        <strain evidence="4">CGMCC 1.15958</strain>
    </source>
</reference>
<feature type="compositionally biased region" description="Gly residues" evidence="1">
    <location>
        <begin position="296"/>
        <end position="332"/>
    </location>
</feature>
<dbReference type="RefSeq" id="WP_188770863.1">
    <property type="nucleotide sequence ID" value="NZ_BMKK01000016.1"/>
</dbReference>
<dbReference type="Pfam" id="PF13715">
    <property type="entry name" value="CarbopepD_reg_2"/>
    <property type="match status" value="1"/>
</dbReference>
<dbReference type="Pfam" id="PF14905">
    <property type="entry name" value="OMP_b-brl_3"/>
    <property type="match status" value="1"/>
</dbReference>
<dbReference type="SUPFAM" id="SSF49464">
    <property type="entry name" value="Carboxypeptidase regulatory domain-like"/>
    <property type="match status" value="1"/>
</dbReference>
<feature type="chain" id="PRO_5037712759" evidence="2">
    <location>
        <begin position="23"/>
        <end position="948"/>
    </location>
</feature>
<evidence type="ECO:0000256" key="1">
    <source>
        <dbReference type="SAM" id="MobiDB-lite"/>
    </source>
</evidence>
<dbReference type="AlphaFoldDB" id="A0A916Z7N1"/>
<feature type="signal peptide" evidence="2">
    <location>
        <begin position="1"/>
        <end position="22"/>
    </location>
</feature>
<keyword evidence="2" id="KW-0732">Signal</keyword>
<keyword evidence="4" id="KW-0176">Collagen</keyword>
<evidence type="ECO:0000313" key="5">
    <source>
        <dbReference type="Proteomes" id="UP000609064"/>
    </source>
</evidence>
<gene>
    <name evidence="4" type="ORF">GCM10011514_50970</name>
</gene>
<name>A0A916Z7N1_9BACT</name>
<dbReference type="InterPro" id="IPR041700">
    <property type="entry name" value="OMP_b-brl_3"/>
</dbReference>
<evidence type="ECO:0000313" key="4">
    <source>
        <dbReference type="EMBL" id="GGD80666.1"/>
    </source>
</evidence>